<reference evidence="1 2" key="1">
    <citation type="submission" date="2024-09" db="EMBL/GenBank/DDBJ databases">
        <authorList>
            <person name="Sun Q."/>
            <person name="Mori K."/>
        </authorList>
    </citation>
    <scope>NUCLEOTIDE SEQUENCE [LARGE SCALE GENOMIC DNA]</scope>
    <source>
        <strain evidence="1 2">NCAIM B.02621</strain>
    </source>
</reference>
<proteinExistence type="predicted"/>
<evidence type="ECO:0000313" key="1">
    <source>
        <dbReference type="EMBL" id="MFC0632524.1"/>
    </source>
</evidence>
<keyword evidence="2" id="KW-1185">Reference proteome</keyword>
<gene>
    <name evidence="1" type="ORF">ACFFGE_01340</name>
</gene>
<dbReference type="EMBL" id="JBHLSW010000003">
    <property type="protein sequence ID" value="MFC0632524.1"/>
    <property type="molecule type" value="Genomic_DNA"/>
</dbReference>
<name>A0ABV6R002_9CAUL</name>
<dbReference type="RefSeq" id="WP_376833543.1">
    <property type="nucleotide sequence ID" value="NZ_JBHLSW010000003.1"/>
</dbReference>
<dbReference type="Proteomes" id="UP001589906">
    <property type="component" value="Unassembled WGS sequence"/>
</dbReference>
<organism evidence="1 2">
    <name type="scientific">Brevundimonas balnearis</name>
    <dbReference type="NCBI Taxonomy" id="1572858"/>
    <lineage>
        <taxon>Bacteria</taxon>
        <taxon>Pseudomonadati</taxon>
        <taxon>Pseudomonadota</taxon>
        <taxon>Alphaproteobacteria</taxon>
        <taxon>Caulobacterales</taxon>
        <taxon>Caulobacteraceae</taxon>
        <taxon>Brevundimonas</taxon>
    </lineage>
</organism>
<accession>A0ABV6R002</accession>
<protein>
    <recommendedName>
        <fullName evidence="3">Vgr related protein</fullName>
    </recommendedName>
</protein>
<evidence type="ECO:0008006" key="3">
    <source>
        <dbReference type="Google" id="ProtNLM"/>
    </source>
</evidence>
<sequence>MIRALTPGERALASAAIGPALRLDTIRILAAPGLSRAFVPGRWLGRDWIIWPRRKLSADLSQAPLSRQAVFVHEMVHVLQSQSGVPLAVGKLKAGDSPESYRYPTHAACRWSDLNIEQQAMVIEHRFRRSRGGTTAAQPDFYERVRPD</sequence>
<comment type="caution">
    <text evidence="1">The sequence shown here is derived from an EMBL/GenBank/DDBJ whole genome shotgun (WGS) entry which is preliminary data.</text>
</comment>
<evidence type="ECO:0000313" key="2">
    <source>
        <dbReference type="Proteomes" id="UP001589906"/>
    </source>
</evidence>